<dbReference type="EMBL" id="BLXT01007857">
    <property type="protein sequence ID" value="GFO43206.1"/>
    <property type="molecule type" value="Genomic_DNA"/>
</dbReference>
<reference evidence="1 2" key="1">
    <citation type="journal article" date="2021" name="Elife">
        <title>Chloroplast acquisition without the gene transfer in kleptoplastic sea slugs, Plakobranchus ocellatus.</title>
        <authorList>
            <person name="Maeda T."/>
            <person name="Takahashi S."/>
            <person name="Yoshida T."/>
            <person name="Shimamura S."/>
            <person name="Takaki Y."/>
            <person name="Nagai Y."/>
            <person name="Toyoda A."/>
            <person name="Suzuki Y."/>
            <person name="Arimoto A."/>
            <person name="Ishii H."/>
            <person name="Satoh N."/>
            <person name="Nishiyama T."/>
            <person name="Hasebe M."/>
            <person name="Maruyama T."/>
            <person name="Minagawa J."/>
            <person name="Obokata J."/>
            <person name="Shigenobu S."/>
        </authorList>
    </citation>
    <scope>NUCLEOTIDE SEQUENCE [LARGE SCALE GENOMIC DNA]</scope>
</reference>
<comment type="caution">
    <text evidence="1">The sequence shown here is derived from an EMBL/GenBank/DDBJ whole genome shotgun (WGS) entry which is preliminary data.</text>
</comment>
<name>A0AAV4DGA7_9GAST</name>
<sequence length="101" mass="11176">MHAIGLFLLGDALVSNRIPDPETWGSIPIPCSIVRTRGSHKIPDLGNGEDKQVCGNKILKKEKGLGKQTKRRVQRPKAFDFKFMEERILPSAPPAAEATKQ</sequence>
<protein>
    <submittedName>
        <fullName evidence="1">Uncharacterized protein</fullName>
    </submittedName>
</protein>
<dbReference type="AlphaFoldDB" id="A0AAV4DGA7"/>
<accession>A0AAV4DGA7</accession>
<evidence type="ECO:0000313" key="2">
    <source>
        <dbReference type="Proteomes" id="UP000735302"/>
    </source>
</evidence>
<evidence type="ECO:0000313" key="1">
    <source>
        <dbReference type="EMBL" id="GFO43206.1"/>
    </source>
</evidence>
<dbReference type="Proteomes" id="UP000735302">
    <property type="component" value="Unassembled WGS sequence"/>
</dbReference>
<gene>
    <name evidence="1" type="ORF">PoB_006971100</name>
</gene>
<keyword evidence="2" id="KW-1185">Reference proteome</keyword>
<organism evidence="1 2">
    <name type="scientific">Plakobranchus ocellatus</name>
    <dbReference type="NCBI Taxonomy" id="259542"/>
    <lineage>
        <taxon>Eukaryota</taxon>
        <taxon>Metazoa</taxon>
        <taxon>Spiralia</taxon>
        <taxon>Lophotrochozoa</taxon>
        <taxon>Mollusca</taxon>
        <taxon>Gastropoda</taxon>
        <taxon>Heterobranchia</taxon>
        <taxon>Euthyneura</taxon>
        <taxon>Panpulmonata</taxon>
        <taxon>Sacoglossa</taxon>
        <taxon>Placobranchoidea</taxon>
        <taxon>Plakobranchidae</taxon>
        <taxon>Plakobranchus</taxon>
    </lineage>
</organism>
<proteinExistence type="predicted"/>